<evidence type="ECO:0000313" key="2">
    <source>
        <dbReference type="Proteomes" id="UP000287243"/>
    </source>
</evidence>
<sequence>MEAIKMTDVCRFKFHEKIGKRNIEKQIARAIETAEYAFGQAKVRLHAAYLATNDKAVIDASSEVGEYIAQIFIGLMTRKVGEDKFSVERIRRSNEL</sequence>
<evidence type="ECO:0000313" key="1">
    <source>
        <dbReference type="EMBL" id="QAT17851.1"/>
    </source>
</evidence>
<name>A0A410P779_VELA1</name>
<organism evidence="1 2">
    <name type="scientific">Velamenicoccus archaeovorus</name>
    <dbReference type="NCBI Taxonomy" id="1930593"/>
    <lineage>
        <taxon>Bacteria</taxon>
        <taxon>Pseudomonadati</taxon>
        <taxon>Candidatus Omnitrophota</taxon>
        <taxon>Candidatus Velamenicoccus</taxon>
    </lineage>
</organism>
<dbReference type="AlphaFoldDB" id="A0A410P779"/>
<protein>
    <submittedName>
        <fullName evidence="1">Uncharacterized protein</fullName>
    </submittedName>
</protein>
<keyword evidence="2" id="KW-1185">Reference proteome</keyword>
<gene>
    <name evidence="1" type="ORF">BU251_08995</name>
</gene>
<dbReference type="EMBL" id="CP019384">
    <property type="protein sequence ID" value="QAT17851.1"/>
    <property type="molecule type" value="Genomic_DNA"/>
</dbReference>
<reference evidence="1 2" key="1">
    <citation type="submission" date="2017-01" db="EMBL/GenBank/DDBJ databases">
        <title>First insights into the biology of 'candidatus Vampirococcus archaeovorus'.</title>
        <authorList>
            <person name="Kizina J."/>
            <person name="Jordan S."/>
            <person name="Stueber K."/>
            <person name="Reinhardt R."/>
            <person name="Harder J."/>
        </authorList>
    </citation>
    <scope>NUCLEOTIDE SEQUENCE [LARGE SCALE GENOMIC DNA]</scope>
    <source>
        <strain evidence="1 2">LiM</strain>
    </source>
</reference>
<accession>A0A410P779</accession>
<dbReference type="Proteomes" id="UP000287243">
    <property type="component" value="Chromosome"/>
</dbReference>
<dbReference type="KEGG" id="vai:BU251_08995"/>
<proteinExistence type="predicted"/>